<reference evidence="7" key="1">
    <citation type="submission" date="2018-06" db="EMBL/GenBank/DDBJ databases">
        <authorList>
            <person name="Zhirakovskaya E."/>
        </authorList>
    </citation>
    <scope>NUCLEOTIDE SEQUENCE</scope>
</reference>
<keyword evidence="5 6" id="KW-0472">Membrane</keyword>
<dbReference type="GO" id="GO:0005886">
    <property type="term" value="C:plasma membrane"/>
    <property type="evidence" value="ECO:0007669"/>
    <property type="project" value="UniProtKB-SubCell"/>
</dbReference>
<organism evidence="7">
    <name type="scientific">hydrothermal vent metagenome</name>
    <dbReference type="NCBI Taxonomy" id="652676"/>
    <lineage>
        <taxon>unclassified sequences</taxon>
        <taxon>metagenomes</taxon>
        <taxon>ecological metagenomes</taxon>
    </lineage>
</organism>
<evidence type="ECO:0000256" key="5">
    <source>
        <dbReference type="ARBA" id="ARBA00023136"/>
    </source>
</evidence>
<feature type="transmembrane region" description="Helical" evidence="6">
    <location>
        <begin position="48"/>
        <end position="66"/>
    </location>
</feature>
<keyword evidence="2" id="KW-1003">Cell membrane</keyword>
<evidence type="ECO:0000256" key="2">
    <source>
        <dbReference type="ARBA" id="ARBA00022475"/>
    </source>
</evidence>
<dbReference type="AlphaFoldDB" id="A0A3B1CAN1"/>
<keyword evidence="3 6" id="KW-0812">Transmembrane</keyword>
<dbReference type="InterPro" id="IPR051907">
    <property type="entry name" value="DoxX-like_oxidoreductase"/>
</dbReference>
<evidence type="ECO:0000256" key="1">
    <source>
        <dbReference type="ARBA" id="ARBA00004651"/>
    </source>
</evidence>
<gene>
    <name evidence="7" type="ORF">MNBD_NITROSPINAE04-1576</name>
</gene>
<dbReference type="EMBL" id="UOGA01000252">
    <property type="protein sequence ID" value="VAX23711.1"/>
    <property type="molecule type" value="Genomic_DNA"/>
</dbReference>
<dbReference type="Pfam" id="PF07681">
    <property type="entry name" value="DoxX"/>
    <property type="match status" value="1"/>
</dbReference>
<proteinExistence type="predicted"/>
<dbReference type="PANTHER" id="PTHR33452:SF1">
    <property type="entry name" value="INNER MEMBRANE PROTEIN YPHA-RELATED"/>
    <property type="match status" value="1"/>
</dbReference>
<protein>
    <recommendedName>
        <fullName evidence="8">DoxX family protein</fullName>
    </recommendedName>
</protein>
<dbReference type="InterPro" id="IPR032808">
    <property type="entry name" value="DoxX"/>
</dbReference>
<keyword evidence="4 6" id="KW-1133">Transmembrane helix</keyword>
<comment type="subcellular location">
    <subcellularLocation>
        <location evidence="1">Cell membrane</location>
        <topology evidence="1">Multi-pass membrane protein</topology>
    </subcellularLocation>
</comment>
<evidence type="ECO:0000313" key="7">
    <source>
        <dbReference type="EMBL" id="VAX23711.1"/>
    </source>
</evidence>
<evidence type="ECO:0008006" key="8">
    <source>
        <dbReference type="Google" id="ProtNLM"/>
    </source>
</evidence>
<feature type="transmembrane region" description="Helical" evidence="6">
    <location>
        <begin position="73"/>
        <end position="91"/>
    </location>
</feature>
<evidence type="ECO:0000256" key="3">
    <source>
        <dbReference type="ARBA" id="ARBA00022692"/>
    </source>
</evidence>
<feature type="transmembrane region" description="Helical" evidence="6">
    <location>
        <begin position="97"/>
        <end position="118"/>
    </location>
</feature>
<feature type="transmembrane region" description="Helical" evidence="6">
    <location>
        <begin position="7"/>
        <end position="28"/>
    </location>
</feature>
<evidence type="ECO:0000256" key="6">
    <source>
        <dbReference type="SAM" id="Phobius"/>
    </source>
</evidence>
<name>A0A3B1CAN1_9ZZZZ</name>
<sequence>MSKLENIFKLVGRLAISAIFIFAAVGQITNPSGAMSHIQSASIPVPAGLAYAVAVAVEAICGTLLIIGWRTRLSAFALFVFLVPATYFFHFDLSSRIQTIMALKNIAIAGGLFFIIAAGPGRFSLDKS</sequence>
<evidence type="ECO:0000256" key="4">
    <source>
        <dbReference type="ARBA" id="ARBA00022989"/>
    </source>
</evidence>
<dbReference type="PANTHER" id="PTHR33452">
    <property type="entry name" value="OXIDOREDUCTASE CATD-RELATED"/>
    <property type="match status" value="1"/>
</dbReference>
<accession>A0A3B1CAN1</accession>